<feature type="domain" description="PIN" evidence="1">
    <location>
        <begin position="2"/>
        <end position="129"/>
    </location>
</feature>
<dbReference type="InterPro" id="IPR029060">
    <property type="entry name" value="PIN-like_dom_sf"/>
</dbReference>
<name>A0A210RYF6_9BURK</name>
<gene>
    <name evidence="2" type="ORF">B6A14_09715</name>
</gene>
<dbReference type="Gene3D" id="3.40.50.1010">
    <property type="entry name" value="5'-nuclease"/>
    <property type="match status" value="1"/>
</dbReference>
<dbReference type="AlphaFoldDB" id="A0A210RYF6"/>
<dbReference type="RefSeq" id="WP_087910243.1">
    <property type="nucleotide sequence ID" value="NZ_NAIA01000003.1"/>
</dbReference>
<dbReference type="PANTHER" id="PTHR35901:SF1">
    <property type="entry name" value="EXONUCLEASE VAPC9"/>
    <property type="match status" value="1"/>
</dbReference>
<accession>A0A210RYF6</accession>
<proteinExistence type="predicted"/>
<dbReference type="PANTHER" id="PTHR35901">
    <property type="entry name" value="RIBONUCLEASE VAPC3"/>
    <property type="match status" value="1"/>
</dbReference>
<dbReference type="CDD" id="cd09874">
    <property type="entry name" value="PIN_MT3492-like"/>
    <property type="match status" value="1"/>
</dbReference>
<dbReference type="OrthoDB" id="557780at2"/>
<organism evidence="2 3">
    <name type="scientific">Polynucleobacter hirudinilacicola</name>
    <dbReference type="NCBI Taxonomy" id="1743166"/>
    <lineage>
        <taxon>Bacteria</taxon>
        <taxon>Pseudomonadati</taxon>
        <taxon>Pseudomonadota</taxon>
        <taxon>Betaproteobacteria</taxon>
        <taxon>Burkholderiales</taxon>
        <taxon>Burkholderiaceae</taxon>
        <taxon>Polynucleobacter</taxon>
    </lineage>
</organism>
<comment type="caution">
    <text evidence="2">The sequence shown here is derived from an EMBL/GenBank/DDBJ whole genome shotgun (WGS) entry which is preliminary data.</text>
</comment>
<sequence>MIYVDTSIFVALCTTEPKSDAVDKWHDKSSAKMISSTWAFTEFSSALSLKVRTNQITEKQSREAWKKFDTLCQNDIELMPIESKTYYSAGILVIDSKSNLRAGDALHLAAAKSFKAKSIITLDKVLEKNASRLKIKTIVI</sequence>
<dbReference type="Pfam" id="PF01850">
    <property type="entry name" value="PIN"/>
    <property type="match status" value="1"/>
</dbReference>
<dbReference type="SUPFAM" id="SSF88723">
    <property type="entry name" value="PIN domain-like"/>
    <property type="match status" value="1"/>
</dbReference>
<evidence type="ECO:0000259" key="1">
    <source>
        <dbReference type="Pfam" id="PF01850"/>
    </source>
</evidence>
<dbReference type="InterPro" id="IPR051619">
    <property type="entry name" value="TypeII_TA_RNase_PINc/VapC"/>
</dbReference>
<dbReference type="EMBL" id="NAIA01000003">
    <property type="protein sequence ID" value="OWF66011.1"/>
    <property type="molecule type" value="Genomic_DNA"/>
</dbReference>
<reference evidence="2 3" key="1">
    <citation type="submission" date="2017-03" db="EMBL/GenBank/DDBJ databases">
        <title>New species Polynucleobacter sp. MWH-EgelM1-30-B4.</title>
        <authorList>
            <person name="Hahn M.W."/>
        </authorList>
    </citation>
    <scope>NUCLEOTIDE SEQUENCE [LARGE SCALE GENOMIC DNA]</scope>
    <source>
        <strain evidence="2 3">MWH-EgelM1-30-B4</strain>
    </source>
</reference>
<protein>
    <submittedName>
        <fullName evidence="2">Twitching motility protein PilT</fullName>
    </submittedName>
</protein>
<evidence type="ECO:0000313" key="2">
    <source>
        <dbReference type="EMBL" id="OWF66011.1"/>
    </source>
</evidence>
<dbReference type="Proteomes" id="UP000196880">
    <property type="component" value="Unassembled WGS sequence"/>
</dbReference>
<dbReference type="InterPro" id="IPR002716">
    <property type="entry name" value="PIN_dom"/>
</dbReference>
<keyword evidence="3" id="KW-1185">Reference proteome</keyword>
<evidence type="ECO:0000313" key="3">
    <source>
        <dbReference type="Proteomes" id="UP000196880"/>
    </source>
</evidence>